<comment type="subcellular location">
    <subcellularLocation>
        <location evidence="1">Cell membrane</location>
        <topology evidence="1">Multi-pass membrane protein</topology>
    </subcellularLocation>
</comment>
<keyword evidence="3 9" id="KW-0808">Transferase</keyword>
<keyword evidence="10" id="KW-1185">Reference proteome</keyword>
<dbReference type="AlphaFoldDB" id="A0A1M5K9M4"/>
<proteinExistence type="predicted"/>
<dbReference type="InterPro" id="IPR017850">
    <property type="entry name" value="Alkaline_phosphatase_core_sf"/>
</dbReference>
<dbReference type="EMBL" id="FQWS01000001">
    <property type="protein sequence ID" value="SHG49477.1"/>
    <property type="molecule type" value="Genomic_DNA"/>
</dbReference>
<dbReference type="InterPro" id="IPR000917">
    <property type="entry name" value="Sulfatase_N"/>
</dbReference>
<protein>
    <submittedName>
        <fullName evidence="9">Heptose-I-phosphate ethanolaminephosphotransferase</fullName>
    </submittedName>
</protein>
<evidence type="ECO:0000256" key="2">
    <source>
        <dbReference type="ARBA" id="ARBA00022475"/>
    </source>
</evidence>
<evidence type="ECO:0000256" key="3">
    <source>
        <dbReference type="ARBA" id="ARBA00022679"/>
    </source>
</evidence>
<dbReference type="PANTHER" id="PTHR30443:SF2">
    <property type="entry name" value="PHOSPHOETHANOLAMINE TRANSFERASE EPTC"/>
    <property type="match status" value="1"/>
</dbReference>
<keyword evidence="4 7" id="KW-0812">Transmembrane</keyword>
<dbReference type="GO" id="GO:0016776">
    <property type="term" value="F:phosphotransferase activity, phosphate group as acceptor"/>
    <property type="evidence" value="ECO:0007669"/>
    <property type="project" value="TreeGrafter"/>
</dbReference>
<feature type="transmembrane region" description="Helical" evidence="7">
    <location>
        <begin position="9"/>
        <end position="29"/>
    </location>
</feature>
<dbReference type="Gene3D" id="3.40.720.10">
    <property type="entry name" value="Alkaline Phosphatase, subunit A"/>
    <property type="match status" value="1"/>
</dbReference>
<dbReference type="InterPro" id="IPR058130">
    <property type="entry name" value="PEA_transf_C"/>
</dbReference>
<dbReference type="Pfam" id="PF00884">
    <property type="entry name" value="Sulfatase"/>
    <property type="match status" value="1"/>
</dbReference>
<dbReference type="OrthoDB" id="9786870at2"/>
<feature type="transmembrane region" description="Helical" evidence="7">
    <location>
        <begin position="41"/>
        <end position="56"/>
    </location>
</feature>
<dbReference type="RefSeq" id="WP_073081973.1">
    <property type="nucleotide sequence ID" value="NZ_FQWS01000001.1"/>
</dbReference>
<dbReference type="PANTHER" id="PTHR30443">
    <property type="entry name" value="INNER MEMBRANE PROTEIN"/>
    <property type="match status" value="1"/>
</dbReference>
<sequence>MKSKLTKHLLLLALPLLLKYVFFLVFVDWDVFDKGDIKEDIIFFVLVALLLCTRFFQNKYLKVVLLFLYIFYIVLETTSYLAVSSTFSSSYMYLLLESGTQELKEFAGGYFSWPILLVFVFNGYLFFLLKGKTWKPNFKYSNLVGFSGLIVITTFLKFTGLIESNAYHNTVRGTYGYYDLQKNMQFSPKVNSKELIITADNDVLVLVLGESTDRNHMQLYGYNRETTPLLNAQKDDLFTYDNVISTDVFTLKAVPKILTSLNRMSNGETLVDIVQIFKAAGYNTYWLSNQRPISFHDNAISKIASASKMFKFYNHLIDRDTKVLDEAILSDYEDILDKPGKKMIVLRLIGTHFDYDNRYPASFNKFDKSEDISKKERLVNQYDNAVLYNDFIVNQILSKLKNKNEKSALLYLSDHGENIYDNGTDFFGRSEEIVTKNMFEIPFILWTSERFVKPNDFQYEKNRQFTSEYTYDSIGHVFGVTHSSMDVTNSIFSSAYQPKKRIIVGDRDFDSYFKVKE</sequence>
<accession>A0A1M5K9M4</accession>
<evidence type="ECO:0000256" key="1">
    <source>
        <dbReference type="ARBA" id="ARBA00004651"/>
    </source>
</evidence>
<keyword evidence="2" id="KW-1003">Cell membrane</keyword>
<keyword evidence="6 7" id="KW-0472">Membrane</keyword>
<feature type="transmembrane region" description="Helical" evidence="7">
    <location>
        <begin position="107"/>
        <end position="128"/>
    </location>
</feature>
<evidence type="ECO:0000256" key="5">
    <source>
        <dbReference type="ARBA" id="ARBA00022989"/>
    </source>
</evidence>
<reference evidence="10" key="1">
    <citation type="submission" date="2016-11" db="EMBL/GenBank/DDBJ databases">
        <authorList>
            <person name="Varghese N."/>
            <person name="Submissions S."/>
        </authorList>
    </citation>
    <scope>NUCLEOTIDE SEQUENCE [LARGE SCALE GENOMIC DNA]</scope>
    <source>
        <strain evidence="10">DSM 25330</strain>
    </source>
</reference>
<evidence type="ECO:0000313" key="10">
    <source>
        <dbReference type="Proteomes" id="UP000184522"/>
    </source>
</evidence>
<evidence type="ECO:0000256" key="6">
    <source>
        <dbReference type="ARBA" id="ARBA00023136"/>
    </source>
</evidence>
<evidence type="ECO:0000259" key="8">
    <source>
        <dbReference type="Pfam" id="PF00884"/>
    </source>
</evidence>
<dbReference type="GO" id="GO:0005886">
    <property type="term" value="C:plasma membrane"/>
    <property type="evidence" value="ECO:0007669"/>
    <property type="project" value="UniProtKB-SubCell"/>
</dbReference>
<dbReference type="InterPro" id="IPR040423">
    <property type="entry name" value="PEA_transferase"/>
</dbReference>
<dbReference type="STRING" id="1089305.SAMN05444148_0267"/>
<dbReference type="Proteomes" id="UP000184522">
    <property type="component" value="Unassembled WGS sequence"/>
</dbReference>
<dbReference type="CDD" id="cd16017">
    <property type="entry name" value="LptA"/>
    <property type="match status" value="1"/>
</dbReference>
<organism evidence="9 10">
    <name type="scientific">Winogradskyella jejuensis</name>
    <dbReference type="NCBI Taxonomy" id="1089305"/>
    <lineage>
        <taxon>Bacteria</taxon>
        <taxon>Pseudomonadati</taxon>
        <taxon>Bacteroidota</taxon>
        <taxon>Flavobacteriia</taxon>
        <taxon>Flavobacteriales</taxon>
        <taxon>Flavobacteriaceae</taxon>
        <taxon>Winogradskyella</taxon>
    </lineage>
</organism>
<name>A0A1M5K9M4_9FLAO</name>
<gene>
    <name evidence="9" type="ORF">SAMN05444148_0267</name>
</gene>
<evidence type="ECO:0000256" key="7">
    <source>
        <dbReference type="SAM" id="Phobius"/>
    </source>
</evidence>
<feature type="domain" description="Sulfatase N-terminal" evidence="8">
    <location>
        <begin position="204"/>
        <end position="470"/>
    </location>
</feature>
<feature type="transmembrane region" description="Helical" evidence="7">
    <location>
        <begin position="63"/>
        <end position="87"/>
    </location>
</feature>
<evidence type="ECO:0000256" key="4">
    <source>
        <dbReference type="ARBA" id="ARBA00022692"/>
    </source>
</evidence>
<feature type="transmembrane region" description="Helical" evidence="7">
    <location>
        <begin position="140"/>
        <end position="162"/>
    </location>
</feature>
<evidence type="ECO:0000313" key="9">
    <source>
        <dbReference type="EMBL" id="SHG49477.1"/>
    </source>
</evidence>
<dbReference type="GO" id="GO:0009244">
    <property type="term" value="P:lipopolysaccharide core region biosynthetic process"/>
    <property type="evidence" value="ECO:0007669"/>
    <property type="project" value="TreeGrafter"/>
</dbReference>
<dbReference type="SUPFAM" id="SSF53649">
    <property type="entry name" value="Alkaline phosphatase-like"/>
    <property type="match status" value="1"/>
</dbReference>
<keyword evidence="5 7" id="KW-1133">Transmembrane helix</keyword>